<dbReference type="EMBL" id="KZ994410">
    <property type="protein sequence ID" value="RKO93008.1"/>
    <property type="molecule type" value="Genomic_DNA"/>
</dbReference>
<evidence type="ECO:0000313" key="2">
    <source>
        <dbReference type="Proteomes" id="UP000269721"/>
    </source>
</evidence>
<gene>
    <name evidence="1" type="ORF">BDK51DRAFT_29413</name>
</gene>
<dbReference type="Proteomes" id="UP000269721">
    <property type="component" value="Unassembled WGS sequence"/>
</dbReference>
<evidence type="ECO:0000313" key="1">
    <source>
        <dbReference type="EMBL" id="RKO93008.1"/>
    </source>
</evidence>
<accession>A0A4P9WMU6</accession>
<name>A0A4P9WMU6_9FUNG</name>
<sequence length="326" mass="34561">MNGVHLLFGGVHVEDWGRGRGEAYRVTEASGLSAAKRLVLSGAIARSKGYILVVLPTMGLNGSDSWGGTAAYLHFNRLVPSGALGDRWGRSGGTCGDLRAHTKARGGRKGYEVFLWGESVAGWGCTRGPRRWRMALEGSSGWSDTSLLLRVLETSTGYAMVYTEELRWEEPQNVRLSADCVRRVLEGCLRVVTAGVGVKWMKRSLKGGDLVLDAGGLGGGLHGWHRCLLLWWGFGWGGGWLGSTYISYKSSAGVEGGGAIGGALRWSVGSVSEYLGGLLLIEGGAGSHIKDFTTHGVDPSFMGGVPFGEGVLDVLNEPFIEGGASI</sequence>
<dbReference type="AlphaFoldDB" id="A0A4P9WMU6"/>
<reference evidence="2" key="1">
    <citation type="journal article" date="2018" name="Nat. Microbiol.">
        <title>Leveraging single-cell genomics to expand the fungal tree of life.</title>
        <authorList>
            <person name="Ahrendt S.R."/>
            <person name="Quandt C.A."/>
            <person name="Ciobanu D."/>
            <person name="Clum A."/>
            <person name="Salamov A."/>
            <person name="Andreopoulos B."/>
            <person name="Cheng J.F."/>
            <person name="Woyke T."/>
            <person name="Pelin A."/>
            <person name="Henrissat B."/>
            <person name="Reynolds N.K."/>
            <person name="Benny G.L."/>
            <person name="Smith M.E."/>
            <person name="James T.Y."/>
            <person name="Grigoriev I.V."/>
        </authorList>
    </citation>
    <scope>NUCLEOTIDE SEQUENCE [LARGE SCALE GENOMIC DNA]</scope>
</reference>
<keyword evidence="2" id="KW-1185">Reference proteome</keyword>
<proteinExistence type="predicted"/>
<protein>
    <submittedName>
        <fullName evidence="1">Uncharacterized protein</fullName>
    </submittedName>
</protein>
<organism evidence="1 2">
    <name type="scientific">Blyttiomyces helicus</name>
    <dbReference type="NCBI Taxonomy" id="388810"/>
    <lineage>
        <taxon>Eukaryota</taxon>
        <taxon>Fungi</taxon>
        <taxon>Fungi incertae sedis</taxon>
        <taxon>Chytridiomycota</taxon>
        <taxon>Chytridiomycota incertae sedis</taxon>
        <taxon>Chytridiomycetes</taxon>
        <taxon>Chytridiomycetes incertae sedis</taxon>
        <taxon>Blyttiomyces</taxon>
    </lineage>
</organism>